<dbReference type="PANTHER" id="PTHR45453:SF1">
    <property type="entry name" value="PHOSPHATE REGULON SENSOR PROTEIN PHOR"/>
    <property type="match status" value="1"/>
</dbReference>
<keyword evidence="4 8" id="KW-0808">Transferase</keyword>
<evidence type="ECO:0000256" key="2">
    <source>
        <dbReference type="ARBA" id="ARBA00012438"/>
    </source>
</evidence>
<feature type="domain" description="Histidine kinase" evidence="7">
    <location>
        <begin position="19"/>
        <end position="234"/>
    </location>
</feature>
<evidence type="ECO:0000313" key="8">
    <source>
        <dbReference type="EMBL" id="ODJ88963.1"/>
    </source>
</evidence>
<dbReference type="InterPro" id="IPR005467">
    <property type="entry name" value="His_kinase_dom"/>
</dbReference>
<dbReference type="SMART" id="SM00387">
    <property type="entry name" value="HATPase_c"/>
    <property type="match status" value="1"/>
</dbReference>
<dbReference type="EMBL" id="MARB01000003">
    <property type="protein sequence ID" value="ODJ88963.1"/>
    <property type="molecule type" value="Genomic_DNA"/>
</dbReference>
<protein>
    <recommendedName>
        <fullName evidence="2">histidine kinase</fullName>
        <ecNumber evidence="2">2.7.13.3</ecNumber>
    </recommendedName>
</protein>
<dbReference type="PRINTS" id="PR00344">
    <property type="entry name" value="BCTRLSENSOR"/>
</dbReference>
<proteinExistence type="predicted"/>
<evidence type="ECO:0000313" key="9">
    <source>
        <dbReference type="Proteomes" id="UP000094769"/>
    </source>
</evidence>
<evidence type="ECO:0000256" key="4">
    <source>
        <dbReference type="ARBA" id="ARBA00022679"/>
    </source>
</evidence>
<keyword evidence="3" id="KW-0597">Phosphoprotein</keyword>
<dbReference type="SUPFAM" id="SSF55874">
    <property type="entry name" value="ATPase domain of HSP90 chaperone/DNA topoisomerase II/histidine kinase"/>
    <property type="match status" value="1"/>
</dbReference>
<dbReference type="OrthoDB" id="9806130at2"/>
<dbReference type="Proteomes" id="UP000094769">
    <property type="component" value="Unassembled WGS sequence"/>
</dbReference>
<dbReference type="RefSeq" id="WP_069121212.1">
    <property type="nucleotide sequence ID" value="NZ_MARB01000003.1"/>
</dbReference>
<organism evidence="8 9">
    <name type="scientific">Candidatus Thiodiazotropha endolucinida</name>
    <dbReference type="NCBI Taxonomy" id="1655433"/>
    <lineage>
        <taxon>Bacteria</taxon>
        <taxon>Pseudomonadati</taxon>
        <taxon>Pseudomonadota</taxon>
        <taxon>Gammaproteobacteria</taxon>
        <taxon>Chromatiales</taxon>
        <taxon>Sedimenticolaceae</taxon>
        <taxon>Candidatus Thiodiazotropha</taxon>
    </lineage>
</organism>
<dbReference type="GO" id="GO:0005886">
    <property type="term" value="C:plasma membrane"/>
    <property type="evidence" value="ECO:0007669"/>
    <property type="project" value="TreeGrafter"/>
</dbReference>
<comment type="caution">
    <text evidence="8">The sequence shown here is derived from an EMBL/GenBank/DDBJ whole genome shotgun (WGS) entry which is preliminary data.</text>
</comment>
<dbReference type="AlphaFoldDB" id="A0A7Z1AGV6"/>
<comment type="catalytic activity">
    <reaction evidence="1">
        <text>ATP + protein L-histidine = ADP + protein N-phospho-L-histidine.</text>
        <dbReference type="EC" id="2.7.13.3"/>
    </reaction>
</comment>
<reference evidence="8 9" key="1">
    <citation type="submission" date="2016-06" db="EMBL/GenBank/DDBJ databases">
        <title>Genome sequence of endosymbiont of Candidatus Endolucinida thiodiazotropha.</title>
        <authorList>
            <person name="Poehlein A."/>
            <person name="Koenig S."/>
            <person name="Heiden S.E."/>
            <person name="Thuermer A."/>
            <person name="Voget S."/>
            <person name="Daniel R."/>
            <person name="Markert S."/>
            <person name="Gros O."/>
            <person name="Schweder T."/>
        </authorList>
    </citation>
    <scope>NUCLEOTIDE SEQUENCE [LARGE SCALE GENOMIC DNA]</scope>
    <source>
        <strain evidence="8 9">COS</strain>
    </source>
</reference>
<keyword evidence="9" id="KW-1185">Reference proteome</keyword>
<dbReference type="GO" id="GO:0004721">
    <property type="term" value="F:phosphoprotein phosphatase activity"/>
    <property type="evidence" value="ECO:0007669"/>
    <property type="project" value="TreeGrafter"/>
</dbReference>
<dbReference type="InterPro" id="IPR004358">
    <property type="entry name" value="Sig_transdc_His_kin-like_C"/>
</dbReference>
<dbReference type="GO" id="GO:0000155">
    <property type="term" value="F:phosphorelay sensor kinase activity"/>
    <property type="evidence" value="ECO:0007669"/>
    <property type="project" value="TreeGrafter"/>
</dbReference>
<name>A0A7Z1AGV6_9GAMM</name>
<keyword evidence="5" id="KW-0418">Kinase</keyword>
<dbReference type="Pfam" id="PF02518">
    <property type="entry name" value="HATPase_c"/>
    <property type="match status" value="1"/>
</dbReference>
<sequence>MDKIKDDRDGIDLKSAFAMVSHDIKNSLGILLKFIGTISESSEMEGCAGIQQCADMEYEVRRINNNLVKLLTLFKVEEGVYLLNVDAHSVKDFLDEALLEHAVIMRQKGIEYDIECDHDLYWYFDRNLMMGVMGNAISNALRYTGDSIRLTAEASPHGLTIGVEDNGEGFPSNILAQQNGFMNPESGFITNNTGLGLFFTQTVLDLHQHDGVRGRVELANRADADGGVFSILLP</sequence>
<dbReference type="EC" id="2.7.13.3" evidence="2"/>
<dbReference type="InterPro" id="IPR003594">
    <property type="entry name" value="HATPase_dom"/>
</dbReference>
<dbReference type="GO" id="GO:0016036">
    <property type="term" value="P:cellular response to phosphate starvation"/>
    <property type="evidence" value="ECO:0007669"/>
    <property type="project" value="TreeGrafter"/>
</dbReference>
<keyword evidence="6" id="KW-0902">Two-component regulatory system</keyword>
<evidence type="ECO:0000256" key="6">
    <source>
        <dbReference type="ARBA" id="ARBA00023012"/>
    </source>
</evidence>
<dbReference type="PANTHER" id="PTHR45453">
    <property type="entry name" value="PHOSPHATE REGULON SENSOR PROTEIN PHOR"/>
    <property type="match status" value="1"/>
</dbReference>
<evidence type="ECO:0000259" key="7">
    <source>
        <dbReference type="PROSITE" id="PS50109"/>
    </source>
</evidence>
<dbReference type="InterPro" id="IPR036890">
    <property type="entry name" value="HATPase_C_sf"/>
</dbReference>
<accession>A0A7Z1AGV6</accession>
<evidence type="ECO:0000256" key="5">
    <source>
        <dbReference type="ARBA" id="ARBA00022777"/>
    </source>
</evidence>
<dbReference type="PROSITE" id="PS50109">
    <property type="entry name" value="HIS_KIN"/>
    <property type="match status" value="1"/>
</dbReference>
<dbReference type="Gene3D" id="3.30.565.10">
    <property type="entry name" value="Histidine kinase-like ATPase, C-terminal domain"/>
    <property type="match status" value="1"/>
</dbReference>
<evidence type="ECO:0000256" key="3">
    <source>
        <dbReference type="ARBA" id="ARBA00022553"/>
    </source>
</evidence>
<gene>
    <name evidence="8" type="primary">phoR_1</name>
    <name evidence="8" type="ORF">CODIS_05740</name>
</gene>
<evidence type="ECO:0000256" key="1">
    <source>
        <dbReference type="ARBA" id="ARBA00000085"/>
    </source>
</evidence>
<dbReference type="InterPro" id="IPR050351">
    <property type="entry name" value="BphY/WalK/GraS-like"/>
</dbReference>